<evidence type="ECO:0000256" key="2">
    <source>
        <dbReference type="ARBA" id="ARBA00022692"/>
    </source>
</evidence>
<evidence type="ECO:0000256" key="4">
    <source>
        <dbReference type="ARBA" id="ARBA00023136"/>
    </source>
</evidence>
<dbReference type="PROSITE" id="PS50850">
    <property type="entry name" value="MFS"/>
    <property type="match status" value="1"/>
</dbReference>
<keyword evidence="2 5" id="KW-0812">Transmembrane</keyword>
<feature type="transmembrane region" description="Helical" evidence="5">
    <location>
        <begin position="398"/>
        <end position="419"/>
    </location>
</feature>
<evidence type="ECO:0000256" key="1">
    <source>
        <dbReference type="ARBA" id="ARBA00004141"/>
    </source>
</evidence>
<feature type="transmembrane region" description="Helical" evidence="5">
    <location>
        <begin position="516"/>
        <end position="534"/>
    </location>
</feature>
<dbReference type="AlphaFoldDB" id="A0A8S1AIX0"/>
<dbReference type="GO" id="GO:0022857">
    <property type="term" value="F:transmembrane transporter activity"/>
    <property type="evidence" value="ECO:0007669"/>
    <property type="project" value="InterPro"/>
</dbReference>
<dbReference type="OrthoDB" id="2261376at2759"/>
<feature type="transmembrane region" description="Helical" evidence="5">
    <location>
        <begin position="273"/>
        <end position="292"/>
    </location>
</feature>
<dbReference type="SUPFAM" id="SSF103473">
    <property type="entry name" value="MFS general substrate transporter"/>
    <property type="match status" value="1"/>
</dbReference>
<dbReference type="InterPro" id="IPR005829">
    <property type="entry name" value="Sugar_transporter_CS"/>
</dbReference>
<dbReference type="InterPro" id="IPR020846">
    <property type="entry name" value="MFS_dom"/>
</dbReference>
<evidence type="ECO:0000313" key="8">
    <source>
        <dbReference type="Proteomes" id="UP000494106"/>
    </source>
</evidence>
<proteinExistence type="predicted"/>
<dbReference type="GO" id="GO:0016020">
    <property type="term" value="C:membrane"/>
    <property type="evidence" value="ECO:0007669"/>
    <property type="project" value="UniProtKB-SubCell"/>
</dbReference>
<dbReference type="Proteomes" id="UP000494106">
    <property type="component" value="Unassembled WGS sequence"/>
</dbReference>
<comment type="caution">
    <text evidence="7">The sequence shown here is derived from an EMBL/GenBank/DDBJ whole genome shotgun (WGS) entry which is preliminary data.</text>
</comment>
<name>A0A8S1AIX0_ARCPL</name>
<feature type="transmembrane region" description="Helical" evidence="5">
    <location>
        <begin position="38"/>
        <end position="57"/>
    </location>
</feature>
<dbReference type="InterPro" id="IPR036259">
    <property type="entry name" value="MFS_trans_sf"/>
</dbReference>
<gene>
    <name evidence="7" type="ORF">APLA_LOCUS11004</name>
</gene>
<keyword evidence="4 5" id="KW-0472">Membrane</keyword>
<dbReference type="EMBL" id="CADEBC010000528">
    <property type="protein sequence ID" value="CAB3246734.1"/>
    <property type="molecule type" value="Genomic_DNA"/>
</dbReference>
<keyword evidence="8" id="KW-1185">Reference proteome</keyword>
<dbReference type="Gene3D" id="1.20.1250.20">
    <property type="entry name" value="MFS general substrate transporter like domains"/>
    <property type="match status" value="1"/>
</dbReference>
<dbReference type="Pfam" id="PF00083">
    <property type="entry name" value="Sugar_tr"/>
    <property type="match status" value="1"/>
</dbReference>
<keyword evidence="3 5" id="KW-1133">Transmembrane helix</keyword>
<feature type="transmembrane region" description="Helical" evidence="5">
    <location>
        <begin position="244"/>
        <end position="267"/>
    </location>
</feature>
<comment type="subcellular location">
    <subcellularLocation>
        <location evidence="1">Membrane</location>
        <topology evidence="1">Multi-pass membrane protein</topology>
    </subcellularLocation>
</comment>
<accession>A0A8S1AIX0</accession>
<protein>
    <recommendedName>
        <fullName evidence="6">Major facilitator superfamily (MFS) profile domain-containing protein</fullName>
    </recommendedName>
</protein>
<dbReference type="PANTHER" id="PTHR24064">
    <property type="entry name" value="SOLUTE CARRIER FAMILY 22 MEMBER"/>
    <property type="match status" value="1"/>
</dbReference>
<feature type="transmembrane region" description="Helical" evidence="5">
    <location>
        <begin position="426"/>
        <end position="444"/>
    </location>
</feature>
<feature type="transmembrane region" description="Helical" evidence="5">
    <location>
        <begin position="365"/>
        <end position="386"/>
    </location>
</feature>
<reference evidence="7 8" key="1">
    <citation type="submission" date="2020-04" db="EMBL/GenBank/DDBJ databases">
        <authorList>
            <person name="Wallbank WR R."/>
            <person name="Pardo Diaz C."/>
            <person name="Kozak K."/>
            <person name="Martin S."/>
            <person name="Jiggins C."/>
            <person name="Moest M."/>
            <person name="Warren A I."/>
            <person name="Byers J.R.P. K."/>
            <person name="Montejo-Kovacevich G."/>
            <person name="Yen C E."/>
        </authorList>
    </citation>
    <scope>NUCLEOTIDE SEQUENCE [LARGE SCALE GENOMIC DNA]</scope>
</reference>
<evidence type="ECO:0000259" key="6">
    <source>
        <dbReference type="PROSITE" id="PS50850"/>
    </source>
</evidence>
<evidence type="ECO:0000256" key="3">
    <source>
        <dbReference type="ARBA" id="ARBA00022989"/>
    </source>
</evidence>
<sequence>MDKITTEGNVAEDPESYGKQKVTLDTILVNEIGQFGKFQLRAVILAAVIAIFAAWSASEYVFTTARITTRCVIPECDGPQPEWSPYWLPNAIPATGSSTFDNCQRYGNSSALSRQVESNTCPSSLFDRNSVRPCEDHVYENTHSVAYDLDLACDEWRRSLIGTIRTFGTLTALPITGYVSDRWGRRVALTLNAFNTAWMGVVRFWSNTYIGFMLSEFFEATFGSGGFSSNYIMLMELMGPKYRVAGGALMNTCFSVGCVLMGLIAWGVPNWRYLTITLYIPQLLTILYFWLVTESIRWYMSKGRFDESDAVLRKMAKANGTTVSEKSLQALRDTALQEAKEKALEEELKGQEPWLIVQIFQHKPILLRVLVSPVWWVTTTFIYYGLSINAVNMSGNRYLNYVYVSAVEIPGYWSAVFLLGRIGRKAVLILGFWICAACQIAYIFMPDNLYPVSLTVYLIGKFSIAMVMTSIYVYTTELYPTKHRHSLFAYSSMIGRIGSMVAPLTPAIGTQWFEDLPFVLFASFALLSGGLIFLTPETRDTKLPDTLEEASQLGNKNYIKK</sequence>
<dbReference type="PROSITE" id="PS00216">
    <property type="entry name" value="SUGAR_TRANSPORT_1"/>
    <property type="match status" value="1"/>
</dbReference>
<organism evidence="7 8">
    <name type="scientific">Arctia plantaginis</name>
    <name type="common">Wood tiger moth</name>
    <name type="synonym">Phalaena plantaginis</name>
    <dbReference type="NCBI Taxonomy" id="874455"/>
    <lineage>
        <taxon>Eukaryota</taxon>
        <taxon>Metazoa</taxon>
        <taxon>Ecdysozoa</taxon>
        <taxon>Arthropoda</taxon>
        <taxon>Hexapoda</taxon>
        <taxon>Insecta</taxon>
        <taxon>Pterygota</taxon>
        <taxon>Neoptera</taxon>
        <taxon>Endopterygota</taxon>
        <taxon>Lepidoptera</taxon>
        <taxon>Glossata</taxon>
        <taxon>Ditrysia</taxon>
        <taxon>Noctuoidea</taxon>
        <taxon>Erebidae</taxon>
        <taxon>Arctiinae</taxon>
        <taxon>Arctia</taxon>
    </lineage>
</organism>
<feature type="transmembrane region" description="Helical" evidence="5">
    <location>
        <begin position="456"/>
        <end position="475"/>
    </location>
</feature>
<dbReference type="InterPro" id="IPR005828">
    <property type="entry name" value="MFS_sugar_transport-like"/>
</dbReference>
<feature type="transmembrane region" description="Helical" evidence="5">
    <location>
        <begin position="487"/>
        <end position="504"/>
    </location>
</feature>
<evidence type="ECO:0000313" key="7">
    <source>
        <dbReference type="EMBL" id="CAB3246734.1"/>
    </source>
</evidence>
<feature type="domain" description="Major facilitator superfamily (MFS) profile" evidence="6">
    <location>
        <begin position="43"/>
        <end position="540"/>
    </location>
</feature>
<evidence type="ECO:0000256" key="5">
    <source>
        <dbReference type="SAM" id="Phobius"/>
    </source>
</evidence>